<dbReference type="InterPro" id="IPR036324">
    <property type="entry name" value="Mn/Fe_SOD_N_sf"/>
</dbReference>
<comment type="cofactor">
    <cofactor evidence="1">
        <name>Mn(2+)</name>
        <dbReference type="ChEBI" id="CHEBI:29035"/>
    </cofactor>
</comment>
<organism evidence="17 18">
    <name type="scientific">Pyronema omphalodes (strain CBS 100304)</name>
    <name type="common">Pyronema confluens</name>
    <dbReference type="NCBI Taxonomy" id="1076935"/>
    <lineage>
        <taxon>Eukaryota</taxon>
        <taxon>Fungi</taxon>
        <taxon>Dikarya</taxon>
        <taxon>Ascomycota</taxon>
        <taxon>Pezizomycotina</taxon>
        <taxon>Pezizomycetes</taxon>
        <taxon>Pezizales</taxon>
        <taxon>Pyronemataceae</taxon>
        <taxon>Pyronema</taxon>
    </lineage>
</organism>
<evidence type="ECO:0000256" key="1">
    <source>
        <dbReference type="ARBA" id="ARBA00001936"/>
    </source>
</evidence>
<evidence type="ECO:0000256" key="14">
    <source>
        <dbReference type="SAM" id="SignalP"/>
    </source>
</evidence>
<feature type="binding site" evidence="12">
    <location>
        <position position="200"/>
    </location>
    <ligand>
        <name>Mn(2+)</name>
        <dbReference type="ChEBI" id="CHEBI:29035"/>
    </ligand>
</feature>
<comment type="function">
    <text evidence="13">Destroys radicals which are normally produced within the cells and which are toxic to biological systems.</text>
</comment>
<evidence type="ECO:0000256" key="13">
    <source>
        <dbReference type="RuleBase" id="RU000414"/>
    </source>
</evidence>
<keyword evidence="10" id="KW-0464">Manganese</keyword>
<accession>U4L3S6</accession>
<dbReference type="InterPro" id="IPR001189">
    <property type="entry name" value="Mn/Fe_SOD"/>
</dbReference>
<feature type="binding site" evidence="12">
    <location>
        <position position="64"/>
    </location>
    <ligand>
        <name>Mn(2+)</name>
        <dbReference type="ChEBI" id="CHEBI:29035"/>
    </ligand>
</feature>
<dbReference type="OMA" id="GSYEGWK"/>
<protein>
    <recommendedName>
        <fullName evidence="13">Superoxide dismutase</fullName>
        <ecNumber evidence="13">1.15.1.1</ecNumber>
    </recommendedName>
</protein>
<evidence type="ECO:0000256" key="3">
    <source>
        <dbReference type="ARBA" id="ARBA00004305"/>
    </source>
</evidence>
<dbReference type="InterPro" id="IPR019832">
    <property type="entry name" value="Mn/Fe_SOD_C"/>
</dbReference>
<comment type="similarity">
    <text evidence="4 13">Belongs to the iron/manganese superoxide dismutase family.</text>
</comment>
<proteinExistence type="inferred from homology"/>
<reference evidence="17 18" key="1">
    <citation type="journal article" date="2013" name="PLoS Genet.">
        <title>The genome and development-dependent transcriptomes of Pyronema confluens: a window into fungal evolution.</title>
        <authorList>
            <person name="Traeger S."/>
            <person name="Altegoer F."/>
            <person name="Freitag M."/>
            <person name="Gabaldon T."/>
            <person name="Kempken F."/>
            <person name="Kumar A."/>
            <person name="Marcet-Houben M."/>
            <person name="Poggeler S."/>
            <person name="Stajich J.E."/>
            <person name="Nowrousian M."/>
        </authorList>
    </citation>
    <scope>NUCLEOTIDE SEQUENCE [LARGE SCALE GENOMIC DNA]</scope>
    <source>
        <strain evidence="18">CBS 100304</strain>
        <tissue evidence="17">Vegetative mycelium</tissue>
    </source>
</reference>
<evidence type="ECO:0000256" key="5">
    <source>
        <dbReference type="ARBA" id="ARBA00011881"/>
    </source>
</evidence>
<sequence>MQLLSSLLFAQLPSLIANLTSPTAASTVTATAPAMATHTFTLPPLPYEYNALEPHISEQIMKLHHDKHHQAYVTNLNAATASQSEAFKNNDVKAEIALQSAIKFHGGGHINHSLFWPSLCPSSSPCSSPSSAPSFVAAIESQYGSLDTFKDAYNKLLMGIQGSGWGWIVKRNGRIEMEVTKDQDPITTGEVVLGVDMWEHAYYLQYWNDKAAYIKGVWEVINWETAEKRWGGKKVGDVRV</sequence>
<evidence type="ECO:0000256" key="12">
    <source>
        <dbReference type="PIRSR" id="PIRSR000349-1"/>
    </source>
</evidence>
<dbReference type="InterPro" id="IPR019831">
    <property type="entry name" value="Mn/Fe_SOD_N"/>
</dbReference>
<dbReference type="GO" id="GO:0030145">
    <property type="term" value="F:manganese ion binding"/>
    <property type="evidence" value="ECO:0007669"/>
    <property type="project" value="TreeGrafter"/>
</dbReference>
<feature type="signal peptide" evidence="14">
    <location>
        <begin position="1"/>
        <end position="25"/>
    </location>
</feature>
<dbReference type="PIRSF" id="PIRSF000349">
    <property type="entry name" value="SODismutase"/>
    <property type="match status" value="1"/>
</dbReference>
<feature type="domain" description="Manganese/iron superoxide dismutase N-terminal" evidence="15">
    <location>
        <begin position="39"/>
        <end position="119"/>
    </location>
</feature>
<evidence type="ECO:0000256" key="10">
    <source>
        <dbReference type="ARBA" id="ARBA00023211"/>
    </source>
</evidence>
<gene>
    <name evidence="17" type="ORF">PCON_09856</name>
</gene>
<dbReference type="InterPro" id="IPR019833">
    <property type="entry name" value="Mn/Fe_SOD_BS"/>
</dbReference>
<dbReference type="InterPro" id="IPR036314">
    <property type="entry name" value="SOD_C_sf"/>
</dbReference>
<evidence type="ECO:0000256" key="8">
    <source>
        <dbReference type="ARBA" id="ARBA00023002"/>
    </source>
</evidence>
<feature type="domain" description="Manganese/iron superoxide dismutase C-terminal" evidence="16">
    <location>
        <begin position="135"/>
        <end position="229"/>
    </location>
</feature>
<keyword evidence="8 13" id="KW-0560">Oxidoreductase</keyword>
<dbReference type="PRINTS" id="PR01703">
    <property type="entry name" value="MNSODISMTASE"/>
</dbReference>
<feature type="binding site" evidence="12">
    <location>
        <position position="196"/>
    </location>
    <ligand>
        <name>Mn(2+)</name>
        <dbReference type="ChEBI" id="CHEBI:29035"/>
    </ligand>
</feature>
<dbReference type="PANTHER" id="PTHR11404:SF29">
    <property type="entry name" value="SUPEROXIDE DISMUTASE"/>
    <property type="match status" value="1"/>
</dbReference>
<comment type="subunit">
    <text evidence="5">Homotetramer.</text>
</comment>
<dbReference type="EMBL" id="HF935530">
    <property type="protein sequence ID" value="CCX10262.1"/>
    <property type="molecule type" value="Genomic_DNA"/>
</dbReference>
<dbReference type="SUPFAM" id="SSF46609">
    <property type="entry name" value="Fe,Mn superoxide dismutase (SOD), N-terminal domain"/>
    <property type="match status" value="1"/>
</dbReference>
<evidence type="ECO:0000256" key="4">
    <source>
        <dbReference type="ARBA" id="ARBA00008714"/>
    </source>
</evidence>
<evidence type="ECO:0000256" key="2">
    <source>
        <dbReference type="ARBA" id="ARBA00002170"/>
    </source>
</evidence>
<evidence type="ECO:0000313" key="17">
    <source>
        <dbReference type="EMBL" id="CCX10262.1"/>
    </source>
</evidence>
<dbReference type="STRING" id="1076935.U4L3S6"/>
<dbReference type="SUPFAM" id="SSF54719">
    <property type="entry name" value="Fe,Mn superoxide dismutase (SOD), C-terminal domain"/>
    <property type="match status" value="1"/>
</dbReference>
<comment type="function">
    <text evidence="2">Destroys superoxide anion radicals which are normally produced within the cells and which are toxic to biological systems.</text>
</comment>
<dbReference type="Proteomes" id="UP000018144">
    <property type="component" value="Unassembled WGS sequence"/>
</dbReference>
<evidence type="ECO:0000313" key="18">
    <source>
        <dbReference type="Proteomes" id="UP000018144"/>
    </source>
</evidence>
<evidence type="ECO:0000256" key="7">
    <source>
        <dbReference type="ARBA" id="ARBA00022946"/>
    </source>
</evidence>
<dbReference type="Pfam" id="PF02777">
    <property type="entry name" value="Sod_Fe_C"/>
    <property type="match status" value="1"/>
</dbReference>
<dbReference type="Gene3D" id="3.55.40.20">
    <property type="entry name" value="Iron/manganese superoxide dismutase, C-terminal domain"/>
    <property type="match status" value="1"/>
</dbReference>
<feature type="binding site" evidence="12">
    <location>
        <position position="112"/>
    </location>
    <ligand>
        <name>Mn(2+)</name>
        <dbReference type="ChEBI" id="CHEBI:29035"/>
    </ligand>
</feature>
<dbReference type="PANTHER" id="PTHR11404">
    <property type="entry name" value="SUPEROXIDE DISMUTASE 2"/>
    <property type="match status" value="1"/>
</dbReference>
<evidence type="ECO:0000256" key="9">
    <source>
        <dbReference type="ARBA" id="ARBA00023128"/>
    </source>
</evidence>
<comment type="catalytic activity">
    <reaction evidence="11 13">
        <text>2 superoxide + 2 H(+) = H2O2 + O2</text>
        <dbReference type="Rhea" id="RHEA:20696"/>
        <dbReference type="ChEBI" id="CHEBI:15378"/>
        <dbReference type="ChEBI" id="CHEBI:15379"/>
        <dbReference type="ChEBI" id="CHEBI:16240"/>
        <dbReference type="ChEBI" id="CHEBI:18421"/>
        <dbReference type="EC" id="1.15.1.1"/>
    </reaction>
</comment>
<evidence type="ECO:0000259" key="16">
    <source>
        <dbReference type="Pfam" id="PF02777"/>
    </source>
</evidence>
<dbReference type="FunFam" id="1.10.287.990:FF:000001">
    <property type="entry name" value="Superoxide dismutase"/>
    <property type="match status" value="1"/>
</dbReference>
<dbReference type="PROSITE" id="PS00088">
    <property type="entry name" value="SOD_MN"/>
    <property type="match status" value="1"/>
</dbReference>
<dbReference type="EC" id="1.15.1.1" evidence="13"/>
<evidence type="ECO:0000256" key="6">
    <source>
        <dbReference type="ARBA" id="ARBA00022723"/>
    </source>
</evidence>
<keyword evidence="14" id="KW-0732">Signal</keyword>
<keyword evidence="18" id="KW-1185">Reference proteome</keyword>
<feature type="chain" id="PRO_5004651267" description="Superoxide dismutase" evidence="14">
    <location>
        <begin position="26"/>
        <end position="240"/>
    </location>
</feature>
<comment type="subcellular location">
    <subcellularLocation>
        <location evidence="3">Mitochondrion matrix</location>
    </subcellularLocation>
</comment>
<dbReference type="eggNOG" id="KOG0876">
    <property type="taxonomic scope" value="Eukaryota"/>
</dbReference>
<dbReference type="GO" id="GO:0005759">
    <property type="term" value="C:mitochondrial matrix"/>
    <property type="evidence" value="ECO:0007669"/>
    <property type="project" value="UniProtKB-SubCell"/>
</dbReference>
<name>U4L3S6_PYROM</name>
<evidence type="ECO:0000259" key="15">
    <source>
        <dbReference type="Pfam" id="PF00081"/>
    </source>
</evidence>
<dbReference type="Gene3D" id="1.10.287.990">
    <property type="entry name" value="Fe,Mn superoxide dismutase (SOD) domain"/>
    <property type="match status" value="1"/>
</dbReference>
<dbReference type="FunFam" id="3.55.40.20:FF:000004">
    <property type="entry name" value="Superoxide dismutase [Fe]"/>
    <property type="match status" value="1"/>
</dbReference>
<dbReference type="OrthoDB" id="239262at2759"/>
<keyword evidence="6 12" id="KW-0479">Metal-binding</keyword>
<dbReference type="Pfam" id="PF00081">
    <property type="entry name" value="Sod_Fe_N"/>
    <property type="match status" value="1"/>
</dbReference>
<keyword evidence="9" id="KW-0496">Mitochondrion</keyword>
<keyword evidence="7" id="KW-0809">Transit peptide</keyword>
<dbReference type="AlphaFoldDB" id="U4L3S6"/>
<evidence type="ECO:0000256" key="11">
    <source>
        <dbReference type="ARBA" id="ARBA00049204"/>
    </source>
</evidence>
<dbReference type="InterPro" id="IPR050265">
    <property type="entry name" value="Fe/Mn_Superoxide_Dismutase"/>
</dbReference>
<dbReference type="GO" id="GO:0004784">
    <property type="term" value="F:superoxide dismutase activity"/>
    <property type="evidence" value="ECO:0007669"/>
    <property type="project" value="UniProtKB-EC"/>
</dbReference>